<evidence type="ECO:0000256" key="6">
    <source>
        <dbReference type="SAM" id="MobiDB-lite"/>
    </source>
</evidence>
<dbReference type="SUPFAM" id="SSF54001">
    <property type="entry name" value="Cysteine proteinases"/>
    <property type="match status" value="1"/>
</dbReference>
<accession>A0A9W4HX95</accession>
<dbReference type="GO" id="GO:0016926">
    <property type="term" value="P:protein desumoylation"/>
    <property type="evidence" value="ECO:0007669"/>
    <property type="project" value="TreeGrafter"/>
</dbReference>
<feature type="compositionally biased region" description="Polar residues" evidence="6">
    <location>
        <begin position="907"/>
        <end position="919"/>
    </location>
</feature>
<dbReference type="GO" id="GO:0006508">
    <property type="term" value="P:proteolysis"/>
    <property type="evidence" value="ECO:0007669"/>
    <property type="project" value="UniProtKB-KW"/>
</dbReference>
<feature type="domain" description="Ubiquitin-like protease family profile" evidence="7">
    <location>
        <begin position="680"/>
        <end position="1005"/>
    </location>
</feature>
<dbReference type="GO" id="GO:0005737">
    <property type="term" value="C:cytoplasm"/>
    <property type="evidence" value="ECO:0007669"/>
    <property type="project" value="TreeGrafter"/>
</dbReference>
<feature type="compositionally biased region" description="Polar residues" evidence="6">
    <location>
        <begin position="370"/>
        <end position="389"/>
    </location>
</feature>
<evidence type="ECO:0000259" key="7">
    <source>
        <dbReference type="PROSITE" id="PS50600"/>
    </source>
</evidence>
<dbReference type="InterPro" id="IPR051947">
    <property type="entry name" value="Sentrin-specific_protease"/>
</dbReference>
<dbReference type="GO" id="GO:0070139">
    <property type="term" value="F:SUMO-specific endopeptidase activity"/>
    <property type="evidence" value="ECO:0007669"/>
    <property type="project" value="TreeGrafter"/>
</dbReference>
<feature type="compositionally biased region" description="Polar residues" evidence="6">
    <location>
        <begin position="15"/>
        <end position="30"/>
    </location>
</feature>
<feature type="compositionally biased region" description="Basic and acidic residues" evidence="6">
    <location>
        <begin position="339"/>
        <end position="365"/>
    </location>
</feature>
<dbReference type="OrthoDB" id="442460at2759"/>
<sequence>MPVFESFAKFFANLSPRSQRGQGHRSTVQPQTPPRYQLGHNNFAPKDDYLPEATSAESAGGTGHLEAAHSYVDNLSSPPGPPITSQRAPSQFAQPVIIPGDRSDMNTSRQAAAMQLTKPTARRTTQPTQMVKNQSRMRQDEARLLGGHTKDPKAVKIMPGATMQPRTKPGAGHAFSPTDRITSTSRTPGPVRAQARPRDQASDKRRSPTRPEDLFEETSRPSKKQRKGDGSGIRLTATGDDKADRSHQRNMGNSSQNPNTRQKPKSSVSQSVNAYEEVENDISTYLSRRRTHTKQPMLVDSSDDQFTESAAQQRREMLRHSDLQGSKTNGRHKGINRPSMDRVEIPEKNSHRNPTRHQDKDRESPDAIQGDTTTHPGKSSTDNTKTSHLSKSDKQPQPITRKRSSSDIEPTEFSSPSQGNKKAKCSGQEFIKKPMKASYCRLGEWTRQCSDGDFVPIFVAQNAFEIRAKSLGRNPSLKISFNKIKTLFHSPGITQKKVRMVVSGPDDGSEQIFNLEFPNKEAGQNMTLILRALGPHNVPFETMDTSGNTAAKPRERVKDRLRLGDGELSNAKGPRNERVGAPEKTPSKTQNASPDQTRGNHRPPRNDAAAGVEISVEPLESLGREPRSRTLREVPRAYHRAMNGCELVKKDQTSALLENDGFRDNWKEPLVYPPNGKKKAEVNLEDRDRLREDTYLNDNLIAFYMRFLQDNLERTNPDAAKRVYFFNSYFFATLRPQGTSVLNYKGVEKWTRSVDLFAYDYILVPINENQHWYVAIICNLPCLSLESTESAEPAEPAQTPSPTEEAETPHPADVHRIDETPEPESERKAESSTKLAQSNHAERSLELSKENKSQRRPSSSSTEDQAPAAKDPKISERDAQSFSSCADSDADDKLTSAPNLSKVAAQQLAQDETAASQPTKPDGKKKRSGPKLSPNQPTIITFDSLDVSRSPTIKVLREYISAEAQSKRGLQINSNDIKGMRCREIPLQPNFSDCGLYLLTYLEKFTQSPDWFIAKVLQRGMDSNNDWPPLGSGLLRYRLRTFLDDLYKEQNLTSRKSNQPTMADRSPITFLLGPSLSRQKNVTTDEMGPQSCQEHQREPDAPSTPGKKSTPAERVTRKTTEDRDQDTVDDQAHTASMGTPRASKSKNTESQNIGPKHTGSKNTAAGRSRNNHTPTKKQPIVQVPSSQEKPDLLQTHLAAEARRKQRQRDY</sequence>
<reference evidence="8" key="1">
    <citation type="submission" date="2021-07" db="EMBL/GenBank/DDBJ databases">
        <authorList>
            <person name="Branca A.L. A."/>
        </authorList>
    </citation>
    <scope>NUCLEOTIDE SEQUENCE</scope>
</reference>
<evidence type="ECO:0000256" key="1">
    <source>
        <dbReference type="ARBA" id="ARBA00005234"/>
    </source>
</evidence>
<keyword evidence="4" id="KW-0833">Ubl conjugation pathway</keyword>
<feature type="compositionally biased region" description="Basic and acidic residues" evidence="6">
    <location>
        <begin position="870"/>
        <end position="879"/>
    </location>
</feature>
<organism evidence="8 9">
    <name type="scientific">Penicillium olsonii</name>
    <dbReference type="NCBI Taxonomy" id="99116"/>
    <lineage>
        <taxon>Eukaryota</taxon>
        <taxon>Fungi</taxon>
        <taxon>Dikarya</taxon>
        <taxon>Ascomycota</taxon>
        <taxon>Pezizomycotina</taxon>
        <taxon>Eurotiomycetes</taxon>
        <taxon>Eurotiomycetidae</taxon>
        <taxon>Eurotiales</taxon>
        <taxon>Aspergillaceae</taxon>
        <taxon>Penicillium</taxon>
    </lineage>
</organism>
<dbReference type="InterPro" id="IPR038765">
    <property type="entry name" value="Papain-like_cys_pep_sf"/>
</dbReference>
<feature type="region of interest" description="Disordered" evidence="6">
    <location>
        <begin position="1053"/>
        <end position="1210"/>
    </location>
</feature>
<feature type="compositionally biased region" description="Basic and acidic residues" evidence="6">
    <location>
        <begin position="807"/>
        <end position="831"/>
    </location>
</feature>
<protein>
    <recommendedName>
        <fullName evidence="7">Ubiquitin-like protease family profile domain-containing protein</fullName>
    </recommendedName>
</protein>
<feature type="compositionally biased region" description="Basic and acidic residues" evidence="6">
    <location>
        <begin position="137"/>
        <end position="154"/>
    </location>
</feature>
<keyword evidence="3" id="KW-0645">Protease</keyword>
<evidence type="ECO:0000313" key="9">
    <source>
        <dbReference type="Proteomes" id="UP001153618"/>
    </source>
</evidence>
<feature type="region of interest" description="Disordered" evidence="6">
    <location>
        <begin position="14"/>
        <end position="64"/>
    </location>
</feature>
<dbReference type="PANTHER" id="PTHR46896:SF3">
    <property type="entry name" value="FI06413P-RELATED"/>
    <property type="match status" value="1"/>
</dbReference>
<feature type="region of interest" description="Disordered" evidence="6">
    <location>
        <begin position="540"/>
        <end position="612"/>
    </location>
</feature>
<dbReference type="PROSITE" id="PS50600">
    <property type="entry name" value="ULP_PROTEASE"/>
    <property type="match status" value="1"/>
</dbReference>
<evidence type="ECO:0000256" key="2">
    <source>
        <dbReference type="ARBA" id="ARBA00022553"/>
    </source>
</evidence>
<dbReference type="Proteomes" id="UP001153618">
    <property type="component" value="Unassembled WGS sequence"/>
</dbReference>
<feature type="region of interest" description="Disordered" evidence="6">
    <location>
        <begin position="789"/>
        <end position="940"/>
    </location>
</feature>
<dbReference type="PANTHER" id="PTHR46896">
    <property type="entry name" value="SENTRIN-SPECIFIC PROTEASE"/>
    <property type="match status" value="1"/>
</dbReference>
<evidence type="ECO:0000313" key="8">
    <source>
        <dbReference type="EMBL" id="CAG8150265.1"/>
    </source>
</evidence>
<feature type="compositionally biased region" description="Basic and acidic residues" evidence="6">
    <location>
        <begin position="552"/>
        <end position="565"/>
    </location>
</feature>
<name>A0A9W4HX95_PENOL</name>
<dbReference type="Pfam" id="PF02902">
    <property type="entry name" value="Peptidase_C48"/>
    <property type="match status" value="1"/>
</dbReference>
<evidence type="ECO:0000256" key="4">
    <source>
        <dbReference type="ARBA" id="ARBA00022786"/>
    </source>
</evidence>
<feature type="region of interest" description="Disordered" evidence="6">
    <location>
        <begin position="115"/>
        <end position="427"/>
    </location>
</feature>
<proteinExistence type="inferred from homology"/>
<feature type="compositionally biased region" description="Basic and acidic residues" evidence="6">
    <location>
        <begin position="1110"/>
        <end position="1132"/>
    </location>
</feature>
<keyword evidence="5" id="KW-0378">Hydrolase</keyword>
<dbReference type="Gene3D" id="3.40.395.10">
    <property type="entry name" value="Adenoviral Proteinase, Chain A"/>
    <property type="match status" value="1"/>
</dbReference>
<keyword evidence="2" id="KW-0597">Phosphoprotein</keyword>
<dbReference type="InterPro" id="IPR003653">
    <property type="entry name" value="Peptidase_C48_C"/>
</dbReference>
<feature type="compositionally biased region" description="Basic and acidic residues" evidence="6">
    <location>
        <begin position="1199"/>
        <end position="1210"/>
    </location>
</feature>
<dbReference type="GO" id="GO:0005634">
    <property type="term" value="C:nucleus"/>
    <property type="evidence" value="ECO:0007669"/>
    <property type="project" value="TreeGrafter"/>
</dbReference>
<feature type="compositionally biased region" description="Polar residues" evidence="6">
    <location>
        <begin position="587"/>
        <end position="597"/>
    </location>
</feature>
<feature type="compositionally biased region" description="Polar residues" evidence="6">
    <location>
        <begin position="249"/>
        <end position="273"/>
    </location>
</feature>
<feature type="compositionally biased region" description="Basic and acidic residues" evidence="6">
    <location>
        <begin position="196"/>
        <end position="220"/>
    </location>
</feature>
<feature type="compositionally biased region" description="Basic and acidic residues" evidence="6">
    <location>
        <begin position="313"/>
        <end position="322"/>
    </location>
</feature>
<dbReference type="EMBL" id="CAJVOS010000032">
    <property type="protein sequence ID" value="CAG8150265.1"/>
    <property type="molecule type" value="Genomic_DNA"/>
</dbReference>
<gene>
    <name evidence="8" type="ORF">POLS_LOCUS6058</name>
</gene>
<feature type="compositionally biased region" description="Polar residues" evidence="6">
    <location>
        <begin position="122"/>
        <end position="136"/>
    </location>
</feature>
<evidence type="ECO:0000256" key="5">
    <source>
        <dbReference type="ARBA" id="ARBA00022801"/>
    </source>
</evidence>
<comment type="caution">
    <text evidence="8">The sequence shown here is derived from an EMBL/GenBank/DDBJ whole genome shotgun (WGS) entry which is preliminary data.</text>
</comment>
<keyword evidence="9" id="KW-1185">Reference proteome</keyword>
<comment type="similarity">
    <text evidence="1">Belongs to the peptidase C48 family.</text>
</comment>
<feature type="compositionally biased region" description="Basic and acidic residues" evidence="6">
    <location>
        <begin position="840"/>
        <end position="853"/>
    </location>
</feature>
<dbReference type="AlphaFoldDB" id="A0A9W4HX95"/>
<evidence type="ECO:0000256" key="3">
    <source>
        <dbReference type="ARBA" id="ARBA00022670"/>
    </source>
</evidence>
<feature type="compositionally biased region" description="Low complexity" evidence="6">
    <location>
        <begin position="789"/>
        <end position="803"/>
    </location>
</feature>